<evidence type="ECO:0000313" key="1">
    <source>
        <dbReference type="EMBL" id="SVE35486.1"/>
    </source>
</evidence>
<name>A0A383CT27_9ZZZZ</name>
<reference evidence="1" key="1">
    <citation type="submission" date="2018-05" db="EMBL/GenBank/DDBJ databases">
        <authorList>
            <person name="Lanie J.A."/>
            <person name="Ng W.-L."/>
            <person name="Kazmierczak K.M."/>
            <person name="Andrzejewski T.M."/>
            <person name="Davidsen T.M."/>
            <person name="Wayne K.J."/>
            <person name="Tettelin H."/>
            <person name="Glass J.I."/>
            <person name="Rusch D."/>
            <person name="Podicherti R."/>
            <person name="Tsui H.-C.T."/>
            <person name="Winkler M.E."/>
        </authorList>
    </citation>
    <scope>NUCLEOTIDE SEQUENCE</scope>
</reference>
<organism evidence="1">
    <name type="scientific">marine metagenome</name>
    <dbReference type="NCBI Taxonomy" id="408172"/>
    <lineage>
        <taxon>unclassified sequences</taxon>
        <taxon>metagenomes</taxon>
        <taxon>ecological metagenomes</taxon>
    </lineage>
</organism>
<accession>A0A383CT27</accession>
<dbReference type="EMBL" id="UINC01211546">
    <property type="protein sequence ID" value="SVE35486.1"/>
    <property type="molecule type" value="Genomic_DNA"/>
</dbReference>
<protein>
    <submittedName>
        <fullName evidence="1">Uncharacterized protein</fullName>
    </submittedName>
</protein>
<sequence>MFRIIGNYGLYDASSMAELKLLKFTTGVQFSSHTPTYGAKFTCLHEGASRVRSIVSAYTGHQHGLLL</sequence>
<dbReference type="AlphaFoldDB" id="A0A383CT27"/>
<gene>
    <name evidence="1" type="ORF">METZ01_LOCUS488340</name>
</gene>
<proteinExistence type="predicted"/>